<feature type="signal peptide" evidence="1">
    <location>
        <begin position="1"/>
        <end position="25"/>
    </location>
</feature>
<dbReference type="InterPro" id="IPR046863">
    <property type="entry name" value="MbnP-like_dom"/>
</dbReference>
<evidence type="ECO:0000256" key="1">
    <source>
        <dbReference type="SAM" id="SignalP"/>
    </source>
</evidence>
<organism evidence="3 4">
    <name type="scientific">Weeksella virosa (strain ATCC 43766 / DSM 16922 / JCM 21250 / CCUG 30538 / CDC 9751 / IAM 14551 / NBRC 16016 / NCTC 11634 / CL345/78)</name>
    <dbReference type="NCBI Taxonomy" id="865938"/>
    <lineage>
        <taxon>Bacteria</taxon>
        <taxon>Pseudomonadati</taxon>
        <taxon>Bacteroidota</taxon>
        <taxon>Flavobacteriia</taxon>
        <taxon>Flavobacteriales</taxon>
        <taxon>Weeksellaceae</taxon>
        <taxon>Weeksella</taxon>
    </lineage>
</organism>
<evidence type="ECO:0000313" key="4">
    <source>
        <dbReference type="Proteomes" id="UP000008641"/>
    </source>
</evidence>
<sequence length="283" mass="31757">MKKYYKLTLSAGLSLLFLSFFTACKSDDDFATIDESKNGQLELKFENGFEGVGGIVLNATIQRSDLGQYFNFSTLKYIISNVELIDENGQVFSYHYNNPDKGAFVINQENAKANIVYVQLKDIPQRKYTKLRFGLGINQSAYLMGHDGQAKFWNEAKQQGMTWAWASGYIFAKLEGKYGQEDAVTPYKNHTGNMGNVVANGTADLYRVVELNLPTSARVSSKIKPSIHIMANLNHYLSGEKKLLLDKSNDNAMGSSPYMVDVTNNLSKMFRVDHVHNNEAPQN</sequence>
<dbReference type="EMBL" id="CP002455">
    <property type="protein sequence ID" value="ADX67086.1"/>
    <property type="molecule type" value="Genomic_DNA"/>
</dbReference>
<dbReference type="STRING" id="865938.Weevi_0366"/>
<accession>F0NYG6</accession>
<dbReference type="Proteomes" id="UP000008641">
    <property type="component" value="Chromosome"/>
</dbReference>
<gene>
    <name evidence="3" type="ordered locus">Weevi_0366</name>
</gene>
<dbReference type="OrthoDB" id="1422031at2"/>
<feature type="chain" id="PRO_5003256308" description="Copper-binding protein MbnP-like domain-containing protein" evidence="1">
    <location>
        <begin position="26"/>
        <end position="283"/>
    </location>
</feature>
<dbReference type="KEGG" id="wvi:Weevi_0366"/>
<evidence type="ECO:0000259" key="2">
    <source>
        <dbReference type="Pfam" id="PF20243"/>
    </source>
</evidence>
<name>F0NYG6_WEEVC</name>
<dbReference type="PROSITE" id="PS51257">
    <property type="entry name" value="PROKAR_LIPOPROTEIN"/>
    <property type="match status" value="1"/>
</dbReference>
<keyword evidence="4" id="KW-1185">Reference proteome</keyword>
<reference evidence="3 4" key="1">
    <citation type="journal article" date="2011" name="Stand. Genomic Sci.">
        <title>Complete genome sequence of Weeksella virosa type strain (9751).</title>
        <authorList>
            <person name="Lang E."/>
            <person name="Teshima H."/>
            <person name="Lucas S."/>
            <person name="Lapidus A."/>
            <person name="Hammon N."/>
            <person name="Deshpande S."/>
            <person name="Nolan M."/>
            <person name="Cheng J.F."/>
            <person name="Pitluck S."/>
            <person name="Liolios K."/>
            <person name="Pagani I."/>
            <person name="Mikhailova N."/>
            <person name="Ivanova N."/>
            <person name="Mavromatis K."/>
            <person name="Pati A."/>
            <person name="Tapia R."/>
            <person name="Han C."/>
            <person name="Goodwin L."/>
            <person name="Chen A."/>
            <person name="Palaniappan K."/>
            <person name="Land M."/>
            <person name="Hauser L."/>
            <person name="Chang Y.J."/>
            <person name="Jeffries C.D."/>
            <person name="Brambilla E.M."/>
            <person name="Kopitz M."/>
            <person name="Rohde M."/>
            <person name="Goker M."/>
            <person name="Tindall B.J."/>
            <person name="Detter J.C."/>
            <person name="Woyke T."/>
            <person name="Bristow J."/>
            <person name="Eisen J.A."/>
            <person name="Markowitz V."/>
            <person name="Hugenholtz P."/>
            <person name="Klenk H.P."/>
            <person name="Kyrpides N.C."/>
        </authorList>
    </citation>
    <scope>NUCLEOTIDE SEQUENCE [LARGE SCALE GENOMIC DNA]</scope>
    <source>
        <strain evidence="4">ATCC 43766 / DSM 16922 / JCM 21250 / NBRC 16016 / NCTC 11634 / CL345/78</strain>
    </source>
</reference>
<dbReference type="Pfam" id="PF20243">
    <property type="entry name" value="MbnP"/>
    <property type="match status" value="1"/>
</dbReference>
<reference evidence="4" key="2">
    <citation type="journal article" date="2011" name="Stand. Genomic Sci.">
        <title>Complete genome sequence of Weeksella virosa type strain (9751T).</title>
        <authorList>
            <person name="Lang E."/>
            <person name="Teshima H."/>
            <person name="Lucas S."/>
            <person name="Lapidus A."/>
            <person name="Hammon N."/>
            <person name="Deshpande S."/>
            <person name="Nolan M."/>
            <person name="Cheng J."/>
            <person name="Pitluck S."/>
            <person name="Liolios K."/>
            <person name="Pagani I."/>
            <person name="Mikhailova N."/>
            <person name="Ivanova N."/>
            <person name="Mavromatis K."/>
            <person name="Pati A."/>
            <person name="Tapia R."/>
            <person name="Han C."/>
            <person name="Goodwin L."/>
            <person name="Chen A."/>
            <person name="Palaniappan K."/>
            <person name="Land M."/>
            <person name="Hauser L."/>
            <person name="Chang Y."/>
            <person name="Jeffries C."/>
            <person name="Brambilla E."/>
            <person name="Kopitz M."/>
            <person name="Rohde M."/>
            <person name="Goker M."/>
            <person name="Tindall B."/>
            <person name="Detter J."/>
            <person name="Woyke T."/>
            <person name="Bristow J."/>
            <person name="Eisen J."/>
            <person name="Markowitz V."/>
            <person name="Hugenholtz P."/>
            <person name="Klenk H."/>
            <person name="Kyrpides N."/>
        </authorList>
    </citation>
    <scope>NUCLEOTIDE SEQUENCE [LARGE SCALE GENOMIC DNA]</scope>
    <source>
        <strain evidence="4">ATCC 43766 / DSM 16922 / JCM 21250 / NBRC 16016 / NCTC 11634 / CL345/78</strain>
    </source>
</reference>
<dbReference type="HOGENOM" id="CLU_069557_0_0_10"/>
<protein>
    <recommendedName>
        <fullName evidence="2">Copper-binding protein MbnP-like domain-containing protein</fullName>
    </recommendedName>
</protein>
<keyword evidence="1" id="KW-0732">Signal</keyword>
<dbReference type="AlphaFoldDB" id="F0NYG6"/>
<feature type="domain" description="Copper-binding protein MbnP-like" evidence="2">
    <location>
        <begin position="39"/>
        <end position="239"/>
    </location>
</feature>
<dbReference type="eggNOG" id="ENOG502ZB53">
    <property type="taxonomic scope" value="Bacteria"/>
</dbReference>
<proteinExistence type="predicted"/>
<evidence type="ECO:0000313" key="3">
    <source>
        <dbReference type="EMBL" id="ADX67086.1"/>
    </source>
</evidence>
<dbReference type="RefSeq" id="WP_013597478.1">
    <property type="nucleotide sequence ID" value="NC_015144.1"/>
</dbReference>